<dbReference type="SUPFAM" id="SSF56235">
    <property type="entry name" value="N-terminal nucleophile aminohydrolases (Ntn hydrolases)"/>
    <property type="match status" value="1"/>
</dbReference>
<protein>
    <recommendedName>
        <fullName evidence="8">Asparaginase</fullName>
    </recommendedName>
</protein>
<dbReference type="PANTHER" id="PTHR10188:SF6">
    <property type="entry name" value="N(4)-(BETA-N-ACETYLGLUCOSAMINYL)-L-ASPARAGINASE"/>
    <property type="match status" value="1"/>
</dbReference>
<dbReference type="Gene3D" id="3.60.20.30">
    <property type="entry name" value="(Glycosyl)asparaginase"/>
    <property type="match status" value="1"/>
</dbReference>
<dbReference type="GO" id="GO:0005737">
    <property type="term" value="C:cytoplasm"/>
    <property type="evidence" value="ECO:0007669"/>
    <property type="project" value="TreeGrafter"/>
</dbReference>
<dbReference type="EMBL" id="CAAALY010000135">
    <property type="protein sequence ID" value="VEL06625.1"/>
    <property type="molecule type" value="Genomic_DNA"/>
</dbReference>
<proteinExistence type="inferred from homology"/>
<name>A0A448W9Y8_9PLAT</name>
<evidence type="ECO:0000256" key="2">
    <source>
        <dbReference type="PIRSR" id="PIRSR600246-1"/>
    </source>
</evidence>
<dbReference type="InterPro" id="IPR000246">
    <property type="entry name" value="Peptidase_T2"/>
</dbReference>
<gene>
    <name evidence="6" type="ORF">PXEA_LOCUS65</name>
</gene>
<comment type="caution">
    <text evidence="6">The sequence shown here is derived from an EMBL/GenBank/DDBJ whole genome shotgun (WGS) entry which is preliminary data.</text>
</comment>
<comment type="similarity">
    <text evidence="1">Belongs to the Ntn-hydrolase family.</text>
</comment>
<feature type="binding site" evidence="3">
    <location>
        <begin position="172"/>
        <end position="175"/>
    </location>
    <ligand>
        <name>substrate</name>
    </ligand>
</feature>
<evidence type="ECO:0000313" key="6">
    <source>
        <dbReference type="EMBL" id="VEL06625.1"/>
    </source>
</evidence>
<dbReference type="OrthoDB" id="188713at2759"/>
<evidence type="ECO:0000256" key="3">
    <source>
        <dbReference type="PIRSR" id="PIRSR600246-2"/>
    </source>
</evidence>
<feature type="site" description="Cleavage; by autolysis" evidence="4">
    <location>
        <begin position="120"/>
        <end position="121"/>
    </location>
</feature>
<dbReference type="InterPro" id="IPR029055">
    <property type="entry name" value="Ntn_hydrolases_N"/>
</dbReference>
<dbReference type="Pfam" id="PF01112">
    <property type="entry name" value="Asparaginase_2"/>
    <property type="match status" value="1"/>
</dbReference>
<evidence type="ECO:0008006" key="8">
    <source>
        <dbReference type="Google" id="ProtNLM"/>
    </source>
</evidence>
<evidence type="ECO:0000256" key="4">
    <source>
        <dbReference type="PIRSR" id="PIRSR600246-3"/>
    </source>
</evidence>
<evidence type="ECO:0000256" key="5">
    <source>
        <dbReference type="SAM" id="MobiDB-lite"/>
    </source>
</evidence>
<sequence>MAGAVAALPDIKQASQVAREVFLSTRHTLLVGPAARDFAISRGFQPTQLETNHSETEWHRWHDVKHCQPNFRRRGFWTPDPGVNCGPYTTTEDKVPGRSGSGYPGATERPSGTVDEEHHDTIGMIAIDHNGRMAVGTSTNGAAFHVPGRVGDTPIVGAGGFVDGDVGAAVGTGDGDVMMRFLLSFKTVELMRSGIPPTLACQMSLATVRQNGTWHGGLVALRKDGLFGGACVGFKNFNISFRSKWTGNMTRIIDICCSDKRK</sequence>
<organism evidence="6 7">
    <name type="scientific">Protopolystoma xenopodis</name>
    <dbReference type="NCBI Taxonomy" id="117903"/>
    <lineage>
        <taxon>Eukaryota</taxon>
        <taxon>Metazoa</taxon>
        <taxon>Spiralia</taxon>
        <taxon>Lophotrochozoa</taxon>
        <taxon>Platyhelminthes</taxon>
        <taxon>Monogenea</taxon>
        <taxon>Polyopisthocotylea</taxon>
        <taxon>Polystomatidea</taxon>
        <taxon>Polystomatidae</taxon>
        <taxon>Protopolystoma</taxon>
    </lineage>
</organism>
<dbReference type="AlphaFoldDB" id="A0A448W9Y8"/>
<accession>A0A448W9Y8</accession>
<keyword evidence="7" id="KW-1185">Reference proteome</keyword>
<evidence type="ECO:0000256" key="1">
    <source>
        <dbReference type="ARBA" id="ARBA00010872"/>
    </source>
</evidence>
<evidence type="ECO:0000313" key="7">
    <source>
        <dbReference type="Proteomes" id="UP000784294"/>
    </source>
</evidence>
<reference evidence="6" key="1">
    <citation type="submission" date="2018-11" db="EMBL/GenBank/DDBJ databases">
        <authorList>
            <consortium name="Pathogen Informatics"/>
        </authorList>
    </citation>
    <scope>NUCLEOTIDE SEQUENCE</scope>
</reference>
<dbReference type="GO" id="GO:0003948">
    <property type="term" value="F:N4-(beta-N-acetylglucosaminyl)-L-asparaginase activity"/>
    <property type="evidence" value="ECO:0007669"/>
    <property type="project" value="TreeGrafter"/>
</dbReference>
<feature type="active site" description="Nucleophile" evidence="2">
    <location>
        <position position="121"/>
    </location>
</feature>
<feature type="binding site" evidence="3">
    <location>
        <begin position="149"/>
        <end position="152"/>
    </location>
    <ligand>
        <name>substrate</name>
    </ligand>
</feature>
<feature type="region of interest" description="Disordered" evidence="5">
    <location>
        <begin position="87"/>
        <end position="115"/>
    </location>
</feature>
<dbReference type="Proteomes" id="UP000784294">
    <property type="component" value="Unassembled WGS sequence"/>
</dbReference>
<dbReference type="PANTHER" id="PTHR10188">
    <property type="entry name" value="L-ASPARAGINASE"/>
    <property type="match status" value="1"/>
</dbReference>